<proteinExistence type="predicted"/>
<protein>
    <recommendedName>
        <fullName evidence="2">Fimbrial assembly protein FimA</fullName>
    </recommendedName>
</protein>
<dbReference type="SUPFAM" id="SSF56235">
    <property type="entry name" value="N-terminal nucleophile aminohydrolases (Ntn hydrolases)"/>
    <property type="match status" value="1"/>
</dbReference>
<dbReference type="InterPro" id="IPR029055">
    <property type="entry name" value="Ntn_hydrolases_N"/>
</dbReference>
<accession>A0A382N2I1</accession>
<reference evidence="1" key="1">
    <citation type="submission" date="2018-05" db="EMBL/GenBank/DDBJ databases">
        <authorList>
            <person name="Lanie J.A."/>
            <person name="Ng W.-L."/>
            <person name="Kazmierczak K.M."/>
            <person name="Andrzejewski T.M."/>
            <person name="Davidsen T.M."/>
            <person name="Wayne K.J."/>
            <person name="Tettelin H."/>
            <person name="Glass J.I."/>
            <person name="Rusch D."/>
            <person name="Podicherti R."/>
            <person name="Tsui H.-C.T."/>
            <person name="Winkler M.E."/>
        </authorList>
    </citation>
    <scope>NUCLEOTIDE SEQUENCE</scope>
</reference>
<dbReference type="Pfam" id="PF06267">
    <property type="entry name" value="DUF1028"/>
    <property type="match status" value="1"/>
</dbReference>
<dbReference type="PANTHER" id="PTHR39328">
    <property type="entry name" value="BLL2871 PROTEIN"/>
    <property type="match status" value="1"/>
</dbReference>
<sequence length="225" mass="24150">MTFSVAGFCKRTGMVGVSITSSSICVASRCPWVRAGVGAASTQNITDPSLGNEMLDLIAKGSNPEQAVQMVTKGRKFIDYRQLSVIDIKGRSASFTGSETLGTNAVVRGDGCIAAGNLLVSTEVPQSMVDSFSKHSNLHLAERLLLALQAGLDAGGEEGPVHSAGIKVAHEHSWPLVDLRVDWADEKPIDQLIELWRNFEEQMMDYNTRAIDPRSAPSYGVSGDL</sequence>
<dbReference type="AlphaFoldDB" id="A0A382N2I1"/>
<gene>
    <name evidence="1" type="ORF">METZ01_LOCUS308238</name>
</gene>
<evidence type="ECO:0008006" key="2">
    <source>
        <dbReference type="Google" id="ProtNLM"/>
    </source>
</evidence>
<dbReference type="Gene3D" id="3.60.20.10">
    <property type="entry name" value="Glutamine Phosphoribosylpyrophosphate, subunit 1, domain 1"/>
    <property type="match status" value="1"/>
</dbReference>
<name>A0A382N2I1_9ZZZZ</name>
<organism evidence="1">
    <name type="scientific">marine metagenome</name>
    <dbReference type="NCBI Taxonomy" id="408172"/>
    <lineage>
        <taxon>unclassified sequences</taxon>
        <taxon>metagenomes</taxon>
        <taxon>ecological metagenomes</taxon>
    </lineage>
</organism>
<dbReference type="InterPro" id="IPR010430">
    <property type="entry name" value="DUF1028"/>
</dbReference>
<dbReference type="EMBL" id="UINC01097569">
    <property type="protein sequence ID" value="SVC55384.1"/>
    <property type="molecule type" value="Genomic_DNA"/>
</dbReference>
<evidence type="ECO:0000313" key="1">
    <source>
        <dbReference type="EMBL" id="SVC55384.1"/>
    </source>
</evidence>
<dbReference type="PANTHER" id="PTHR39328:SF1">
    <property type="entry name" value="BLL2871 PROTEIN"/>
    <property type="match status" value="1"/>
</dbReference>